<evidence type="ECO:0008006" key="3">
    <source>
        <dbReference type="Google" id="ProtNLM"/>
    </source>
</evidence>
<proteinExistence type="predicted"/>
<dbReference type="Pfam" id="PF12244">
    <property type="entry name" value="DUF3606"/>
    <property type="match status" value="1"/>
</dbReference>
<gene>
    <name evidence="1" type="ORF">J2739_000189</name>
</gene>
<accession>A0ABU1N7K2</accession>
<name>A0ABU1N7K2_9BURK</name>
<organism evidence="1 2">
    <name type="scientific">Variovorax soli</name>
    <dbReference type="NCBI Taxonomy" id="376815"/>
    <lineage>
        <taxon>Bacteria</taxon>
        <taxon>Pseudomonadati</taxon>
        <taxon>Pseudomonadota</taxon>
        <taxon>Betaproteobacteria</taxon>
        <taxon>Burkholderiales</taxon>
        <taxon>Comamonadaceae</taxon>
        <taxon>Variovorax</taxon>
    </lineage>
</organism>
<evidence type="ECO:0000313" key="1">
    <source>
        <dbReference type="EMBL" id="MDR6534429.1"/>
    </source>
</evidence>
<keyword evidence="2" id="KW-1185">Reference proteome</keyword>
<dbReference type="Proteomes" id="UP001184230">
    <property type="component" value="Unassembled WGS sequence"/>
</dbReference>
<dbReference type="RefSeq" id="WP_309897824.1">
    <property type="nucleotide sequence ID" value="NZ_JAVDRF010000001.1"/>
</dbReference>
<protein>
    <recommendedName>
        <fullName evidence="3">DUF3606 domain-containing protein</fullName>
    </recommendedName>
</protein>
<comment type="caution">
    <text evidence="1">The sequence shown here is derived from an EMBL/GenBank/DDBJ whole genome shotgun (WGS) entry which is preliminary data.</text>
</comment>
<dbReference type="InterPro" id="IPR022037">
    <property type="entry name" value="DUF3606"/>
</dbReference>
<evidence type="ECO:0000313" key="2">
    <source>
        <dbReference type="Proteomes" id="UP001184230"/>
    </source>
</evidence>
<sequence length="64" mass="6814">MTSPASLFIPSVAETAPTLRIIDVTDPSEVDYWTEALGVSETELRLAVAAVGSSVQDVRDHLGK</sequence>
<reference evidence="1 2" key="1">
    <citation type="submission" date="2023-07" db="EMBL/GenBank/DDBJ databases">
        <title>Sorghum-associated microbial communities from plants grown in Nebraska, USA.</title>
        <authorList>
            <person name="Schachtman D."/>
        </authorList>
    </citation>
    <scope>NUCLEOTIDE SEQUENCE [LARGE SCALE GENOMIC DNA]</scope>
    <source>
        <strain evidence="1 2">DS1781</strain>
    </source>
</reference>
<dbReference type="EMBL" id="JAVDRF010000001">
    <property type="protein sequence ID" value="MDR6534429.1"/>
    <property type="molecule type" value="Genomic_DNA"/>
</dbReference>